<sequence length="211" mass="24070">MRIHSVEQLNPTLERPLRPKQGALKQVAKTLHAGKVYRREDLAQVSNAVDRHLSELVADGALTRLAQGLYYVPKKSVFGVLPPDDHELVTAFLRDKDFLVFSPSSYNALGVGTTQLYNKTIVYNHKRHGVFSFGNRQFDFRVKPRFPKKLTSEFLLVDVINNLDELAEDKNQVLQMVERKLSLFDQAKLKRAVSAFASVATKKRFMGWFHA</sequence>
<evidence type="ECO:0000313" key="2">
    <source>
        <dbReference type="Proteomes" id="UP001589844"/>
    </source>
</evidence>
<dbReference type="RefSeq" id="WP_390214457.1">
    <property type="nucleotide sequence ID" value="NZ_JBHLXJ010000032.1"/>
</dbReference>
<organism evidence="1 2">
    <name type="scientific">Undibacterium danionis</name>
    <dbReference type="NCBI Taxonomy" id="1812100"/>
    <lineage>
        <taxon>Bacteria</taxon>
        <taxon>Pseudomonadati</taxon>
        <taxon>Pseudomonadota</taxon>
        <taxon>Betaproteobacteria</taxon>
        <taxon>Burkholderiales</taxon>
        <taxon>Oxalobacteraceae</taxon>
        <taxon>Undibacterium</taxon>
    </lineage>
</organism>
<keyword evidence="2" id="KW-1185">Reference proteome</keyword>
<name>A0ABV6IJL3_9BURK</name>
<evidence type="ECO:0000313" key="1">
    <source>
        <dbReference type="EMBL" id="MFC0351788.1"/>
    </source>
</evidence>
<dbReference type="Proteomes" id="UP001589844">
    <property type="component" value="Unassembled WGS sequence"/>
</dbReference>
<dbReference type="Pfam" id="PF19570">
    <property type="entry name" value="DUF6088"/>
    <property type="match status" value="1"/>
</dbReference>
<dbReference type="EMBL" id="JBHLXJ010000032">
    <property type="protein sequence ID" value="MFC0351788.1"/>
    <property type="molecule type" value="Genomic_DNA"/>
</dbReference>
<protein>
    <submittedName>
        <fullName evidence="1">DUF6088 family protein</fullName>
    </submittedName>
</protein>
<comment type="caution">
    <text evidence="1">The sequence shown here is derived from an EMBL/GenBank/DDBJ whole genome shotgun (WGS) entry which is preliminary data.</text>
</comment>
<accession>A0ABV6IJL3</accession>
<reference evidence="1 2" key="1">
    <citation type="submission" date="2024-09" db="EMBL/GenBank/DDBJ databases">
        <authorList>
            <person name="Sun Q."/>
            <person name="Mori K."/>
        </authorList>
    </citation>
    <scope>NUCLEOTIDE SEQUENCE [LARGE SCALE GENOMIC DNA]</scope>
    <source>
        <strain evidence="1 2">CCM 8677</strain>
    </source>
</reference>
<gene>
    <name evidence="1" type="ORF">ACFFJH_18365</name>
</gene>
<proteinExistence type="predicted"/>
<dbReference type="InterPro" id="IPR045738">
    <property type="entry name" value="DUF6088"/>
</dbReference>